<dbReference type="GO" id="GO:0003964">
    <property type="term" value="F:RNA-directed DNA polymerase activity"/>
    <property type="evidence" value="ECO:0007669"/>
    <property type="project" value="UniProtKB-KW"/>
</dbReference>
<dbReference type="PANTHER" id="PTHR24559">
    <property type="entry name" value="TRANSPOSON TY3-I GAG-POL POLYPROTEIN"/>
    <property type="match status" value="1"/>
</dbReference>
<dbReference type="Gene3D" id="3.30.70.270">
    <property type="match status" value="1"/>
</dbReference>
<keyword evidence="3" id="KW-0695">RNA-directed DNA polymerase</keyword>
<comment type="caution">
    <text evidence="3">The sequence shown here is derived from an EMBL/GenBank/DDBJ whole genome shotgun (WGS) entry which is preliminary data.</text>
</comment>
<feature type="region of interest" description="Disordered" evidence="1">
    <location>
        <begin position="329"/>
        <end position="348"/>
    </location>
</feature>
<evidence type="ECO:0000259" key="2">
    <source>
        <dbReference type="PROSITE" id="PS50878"/>
    </source>
</evidence>
<evidence type="ECO:0000256" key="1">
    <source>
        <dbReference type="SAM" id="MobiDB-lite"/>
    </source>
</evidence>
<dbReference type="Pfam" id="PF07727">
    <property type="entry name" value="RVT_2"/>
    <property type="match status" value="1"/>
</dbReference>
<proteinExistence type="predicted"/>
<reference evidence="3" key="1">
    <citation type="journal article" date="2019" name="Sci. Rep.">
        <title>Draft genome of Tanacetum cinerariifolium, the natural source of mosquito coil.</title>
        <authorList>
            <person name="Yamashiro T."/>
            <person name="Shiraishi A."/>
            <person name="Satake H."/>
            <person name="Nakayama K."/>
        </authorList>
    </citation>
    <scope>NUCLEOTIDE SEQUENCE</scope>
</reference>
<accession>A0A6L2M4K6</accession>
<dbReference type="AlphaFoldDB" id="A0A6L2M4K6"/>
<dbReference type="InterPro" id="IPR013103">
    <property type="entry name" value="RVT_2"/>
</dbReference>
<name>A0A6L2M4K6_TANCI</name>
<dbReference type="SUPFAM" id="SSF56672">
    <property type="entry name" value="DNA/RNA polymerases"/>
    <property type="match status" value="1"/>
</dbReference>
<dbReference type="PROSITE" id="PS50878">
    <property type="entry name" value="RT_POL"/>
    <property type="match status" value="1"/>
</dbReference>
<dbReference type="InterPro" id="IPR043128">
    <property type="entry name" value="Rev_trsase/Diguanyl_cyclase"/>
</dbReference>
<dbReference type="InterPro" id="IPR043502">
    <property type="entry name" value="DNA/RNA_pol_sf"/>
</dbReference>
<keyword evidence="3" id="KW-0808">Transferase</keyword>
<feature type="compositionally biased region" description="Polar residues" evidence="1">
    <location>
        <begin position="333"/>
        <end position="344"/>
    </location>
</feature>
<evidence type="ECO:0000313" key="3">
    <source>
        <dbReference type="EMBL" id="GEU67265.1"/>
    </source>
</evidence>
<dbReference type="Gene3D" id="3.10.10.10">
    <property type="entry name" value="HIV Type 1 Reverse Transcriptase, subunit A, domain 1"/>
    <property type="match status" value="1"/>
</dbReference>
<keyword evidence="3" id="KW-0548">Nucleotidyltransferase</keyword>
<dbReference type="Pfam" id="PF13976">
    <property type="entry name" value="gag_pre-integrs"/>
    <property type="match status" value="1"/>
</dbReference>
<gene>
    <name evidence="3" type="ORF">Tci_039243</name>
</gene>
<dbReference type="InterPro" id="IPR025724">
    <property type="entry name" value="GAG-pre-integrase_dom"/>
</dbReference>
<dbReference type="Pfam" id="PF00078">
    <property type="entry name" value="RVT_1"/>
    <property type="match status" value="1"/>
</dbReference>
<dbReference type="EMBL" id="BKCJ010005533">
    <property type="protein sequence ID" value="GEU67265.1"/>
    <property type="molecule type" value="Genomic_DNA"/>
</dbReference>
<dbReference type="PANTHER" id="PTHR24559:SF427">
    <property type="entry name" value="RNA-DIRECTED DNA POLYMERASE"/>
    <property type="match status" value="1"/>
</dbReference>
<dbReference type="InterPro" id="IPR000477">
    <property type="entry name" value="RT_dom"/>
</dbReference>
<protein>
    <submittedName>
        <fullName evidence="3">Putative reverse transcriptase domain-containing protein</fullName>
    </submittedName>
</protein>
<sequence>MRVKDYTYHKEKMLLCKQAEKVVPLHEEQVDWLEDMDEKVNEQKLEAHYNFMAKIQEVLPADLRTDAELLEKVQYDDEYNVFANEKHHSEQPDSNNNTYVVGKVDRNVIPDSPDMCDNDDQADQNAKDCDDEQCKSTLAETTRDLGESNSTWDSCLIALQNQKFKLEKYKTYLNRPIENDKLERPKQAVRNTKVTKPVMYQIGTRTTQTRATQLPQTFRNTNPRVYSSTGVIQITNVSRPQLRSTQINDKVVPNNSQMKFKKTEVEDHHIFSSIFNETKSVTVCNDSLKSTILNVNVVCATCGKCVFNSNHDACVSKFLNDVNAKTKKPKVVPNSTRKPKSQANKYVATPPKKTVASKSTIQKSKSYYRMLYEKTKTSSSPPICFMAKASPTQAWLWHRRLSGLNFNYITFISKKDVVIGLPKLKYIKDQLCSSCEEEGIDFEESFDRVACLEVVRIFIAYAVHKSFLINQMDVKMAFLNGPLKEEVYVAQLDEFVDPDHPKKVYLLRKALYGLNQAPRATKYQLADMFTKALLEDRFQYIVRRIGRFNLRRTSLTGFPAQSISSSNTIALDSLHLLVLNTGASQSRQQVDTSLIHIESRKPPTAELFDFDSGRISIRHLARAPYRLAPSKMKELADQLQELTDKGFIIPCSSPWGALVLFVKKKDGSFWMCIDYQELSKLTVKNRYPLPRIDDLFDQLQGSSIYSKIDLRLGYHQLRVRDEDIPKTAFRTRYGHYEFQVMPFRLTNAPALFMDLMNRVCKPYLDKFVIVFIDDILIYSKDEKGHEEHLKEILELLKKEELYAKFSKCKF</sequence>
<organism evidence="3">
    <name type="scientific">Tanacetum cinerariifolium</name>
    <name type="common">Dalmatian daisy</name>
    <name type="synonym">Chrysanthemum cinerariifolium</name>
    <dbReference type="NCBI Taxonomy" id="118510"/>
    <lineage>
        <taxon>Eukaryota</taxon>
        <taxon>Viridiplantae</taxon>
        <taxon>Streptophyta</taxon>
        <taxon>Embryophyta</taxon>
        <taxon>Tracheophyta</taxon>
        <taxon>Spermatophyta</taxon>
        <taxon>Magnoliopsida</taxon>
        <taxon>eudicotyledons</taxon>
        <taxon>Gunneridae</taxon>
        <taxon>Pentapetalae</taxon>
        <taxon>asterids</taxon>
        <taxon>campanulids</taxon>
        <taxon>Asterales</taxon>
        <taxon>Asteraceae</taxon>
        <taxon>Asteroideae</taxon>
        <taxon>Anthemideae</taxon>
        <taxon>Anthemidinae</taxon>
        <taxon>Tanacetum</taxon>
    </lineage>
</organism>
<dbReference type="CDD" id="cd01647">
    <property type="entry name" value="RT_LTR"/>
    <property type="match status" value="1"/>
</dbReference>
<feature type="domain" description="Reverse transcriptase" evidence="2">
    <location>
        <begin position="643"/>
        <end position="810"/>
    </location>
</feature>
<dbReference type="InterPro" id="IPR053134">
    <property type="entry name" value="RNA-dir_DNA_polymerase"/>
</dbReference>